<accession>K4GPL1</accession>
<sequence>GRGAAGNSAAAASLRKRRRKVFSPIRSEPRSPSHSMRTRSGRLSTSDLSSLTPSASVSSSLASISVGSLTTSALNSATFTFPSHSLSQPGESAEKSQRQRKQASIPAEPFSSGSPAPLFPWFTPSPQTERGRGKDKATEEPSKDKESDKGLEKEKSRERDREREKENKRESRKEKRKKDPEIQSSSAVFPLARVSKGKVVVSEDVAISSSAKKPAGRKKAAAVAADPAADVPPVVLVDSAAAIIKTKLPRKGRGGLEKSSLEHGLAAPSVEKEESLRLPAAAVNIVKH</sequence>
<feature type="compositionally biased region" description="Basic and acidic residues" evidence="1">
    <location>
        <begin position="129"/>
        <end position="181"/>
    </location>
</feature>
<name>K4GPL1_SHICO</name>
<dbReference type="EMBL" id="JQ236963">
    <property type="protein sequence ID" value="AFP45282.1"/>
    <property type="molecule type" value="Genomic_DNA"/>
</dbReference>
<evidence type="ECO:0000313" key="2">
    <source>
        <dbReference type="EMBL" id="AFP45282.1"/>
    </source>
</evidence>
<evidence type="ECO:0000256" key="1">
    <source>
        <dbReference type="SAM" id="MobiDB-lite"/>
    </source>
</evidence>
<feature type="compositionally biased region" description="Low complexity" evidence="1">
    <location>
        <begin position="41"/>
        <end position="62"/>
    </location>
</feature>
<feature type="non-terminal residue" evidence="2">
    <location>
        <position position="288"/>
    </location>
</feature>
<feature type="region of interest" description="Disordered" evidence="1">
    <location>
        <begin position="80"/>
        <end position="189"/>
    </location>
</feature>
<gene>
    <name evidence="2" type="primary">MLL</name>
</gene>
<feature type="compositionally biased region" description="Low complexity" evidence="1">
    <location>
        <begin position="1"/>
        <end position="13"/>
    </location>
</feature>
<protein>
    <submittedName>
        <fullName evidence="2">Myeloid/lymphoid or mixed-lineage leukemia</fullName>
    </submittedName>
</protein>
<organism evidence="2">
    <name type="scientific">Shinisaurus crocodilurus</name>
    <name type="common">Chinese crocodile lizard</name>
    <dbReference type="NCBI Taxonomy" id="52224"/>
    <lineage>
        <taxon>Eukaryota</taxon>
        <taxon>Metazoa</taxon>
        <taxon>Chordata</taxon>
        <taxon>Craniata</taxon>
        <taxon>Vertebrata</taxon>
        <taxon>Euteleostomi</taxon>
        <taxon>Lepidosauria</taxon>
        <taxon>Squamata</taxon>
        <taxon>Bifurcata</taxon>
        <taxon>Unidentata</taxon>
        <taxon>Episquamata</taxon>
        <taxon>Toxicofera</taxon>
        <taxon>Anguimorpha</taxon>
        <taxon>Paleoanguimorpha</taxon>
        <taxon>Shinisauridae</taxon>
        <taxon>Shinisaurus</taxon>
    </lineage>
</organism>
<reference evidence="2" key="1">
    <citation type="journal article" date="2012" name="Biol. Lett.">
        <title>Resolving the phylogeny of lizards and snakes (Squamata) with extensive sampling of genes and species.</title>
        <authorList>
            <person name="Wiens J.J."/>
            <person name="Hutter C.R."/>
            <person name="Mulcahy D.G."/>
            <person name="Noonan B.P."/>
            <person name="Townsend T.M."/>
            <person name="Sites J.W.Jr."/>
            <person name="Reeder T.W."/>
        </authorList>
    </citation>
    <scope>NUCLEOTIDE SEQUENCE</scope>
</reference>
<feature type="compositionally biased region" description="Polar residues" evidence="1">
    <location>
        <begin position="80"/>
        <end position="90"/>
    </location>
</feature>
<proteinExistence type="predicted"/>
<feature type="non-terminal residue" evidence="2">
    <location>
        <position position="1"/>
    </location>
</feature>
<feature type="region of interest" description="Disordered" evidence="1">
    <location>
        <begin position="1"/>
        <end position="62"/>
    </location>
</feature>
<dbReference type="AlphaFoldDB" id="K4GPL1"/>